<accession>A0AAQ4FKN7</accession>
<evidence type="ECO:0000313" key="1">
    <source>
        <dbReference type="EMBL" id="KAK8787122.1"/>
    </source>
</evidence>
<keyword evidence="2" id="KW-1185">Reference proteome</keyword>
<reference evidence="1 2" key="1">
    <citation type="journal article" date="2023" name="Arcadia Sci">
        <title>De novo assembly of a long-read Amblyomma americanum tick genome.</title>
        <authorList>
            <person name="Chou S."/>
            <person name="Poskanzer K.E."/>
            <person name="Rollins M."/>
            <person name="Thuy-Boun P.S."/>
        </authorList>
    </citation>
    <scope>NUCLEOTIDE SEQUENCE [LARGE SCALE GENOMIC DNA]</scope>
    <source>
        <strain evidence="1">F_SG_1</strain>
        <tissue evidence="1">Salivary glands</tissue>
    </source>
</reference>
<name>A0AAQ4FKN7_AMBAM</name>
<organism evidence="1 2">
    <name type="scientific">Amblyomma americanum</name>
    <name type="common">Lone star tick</name>
    <dbReference type="NCBI Taxonomy" id="6943"/>
    <lineage>
        <taxon>Eukaryota</taxon>
        <taxon>Metazoa</taxon>
        <taxon>Ecdysozoa</taxon>
        <taxon>Arthropoda</taxon>
        <taxon>Chelicerata</taxon>
        <taxon>Arachnida</taxon>
        <taxon>Acari</taxon>
        <taxon>Parasitiformes</taxon>
        <taxon>Ixodida</taxon>
        <taxon>Ixodoidea</taxon>
        <taxon>Ixodidae</taxon>
        <taxon>Amblyomminae</taxon>
        <taxon>Amblyomma</taxon>
    </lineage>
</organism>
<sequence>MIPAGLRGMEATWGRWSGANYFFEDLLESLTDDGLTMPNFVLDVDIEVNGFLEYCTWKFSQGNMYRLKSRIQIDGDCTYVSGGKIVCPLTMEGLMVRYKSVVLTPRTLNGSLRNLLGLTEKKSTADLFVNKGLATLTVSQEQDGKRKLACRVYILEMTMRPPSETLVSADVDMAFMQETTKRCERLLRRELEESFASFLMDHMEEKLPKVFQRVILLETK</sequence>
<gene>
    <name evidence="1" type="ORF">V5799_023105</name>
</gene>
<dbReference type="Proteomes" id="UP001321473">
    <property type="component" value="Unassembled WGS sequence"/>
</dbReference>
<proteinExistence type="predicted"/>
<protein>
    <submittedName>
        <fullName evidence="1">Uncharacterized protein</fullName>
    </submittedName>
</protein>
<evidence type="ECO:0000313" key="2">
    <source>
        <dbReference type="Proteomes" id="UP001321473"/>
    </source>
</evidence>
<dbReference type="AlphaFoldDB" id="A0AAQ4FKN7"/>
<dbReference type="EMBL" id="JARKHS020002087">
    <property type="protein sequence ID" value="KAK8787122.1"/>
    <property type="molecule type" value="Genomic_DNA"/>
</dbReference>
<comment type="caution">
    <text evidence="1">The sequence shown here is derived from an EMBL/GenBank/DDBJ whole genome shotgun (WGS) entry which is preliminary data.</text>
</comment>